<keyword evidence="1" id="KW-0812">Transmembrane</keyword>
<dbReference type="InterPro" id="IPR005162">
    <property type="entry name" value="Retrotrans_gag_dom"/>
</dbReference>
<feature type="domain" description="Retrotransposon gag" evidence="2">
    <location>
        <begin position="223"/>
        <end position="311"/>
    </location>
</feature>
<feature type="transmembrane region" description="Helical" evidence="1">
    <location>
        <begin position="15"/>
        <end position="33"/>
    </location>
</feature>
<evidence type="ECO:0000313" key="4">
    <source>
        <dbReference type="Proteomes" id="UP000565441"/>
    </source>
</evidence>
<dbReference type="PANTHER" id="PTHR15503">
    <property type="entry name" value="LDOC1 RELATED"/>
    <property type="match status" value="1"/>
</dbReference>
<keyword evidence="4" id="KW-1185">Reference proteome</keyword>
<keyword evidence="1" id="KW-1133">Transmembrane helix</keyword>
<evidence type="ECO:0000256" key="1">
    <source>
        <dbReference type="SAM" id="Phobius"/>
    </source>
</evidence>
<name>A0A8H5HBZ2_9AGAR</name>
<dbReference type="EMBL" id="JAACJP010000013">
    <property type="protein sequence ID" value="KAF5380533.1"/>
    <property type="molecule type" value="Genomic_DNA"/>
</dbReference>
<protein>
    <recommendedName>
        <fullName evidence="2">Retrotransposon gag domain-containing protein</fullName>
    </recommendedName>
</protein>
<evidence type="ECO:0000259" key="2">
    <source>
        <dbReference type="Pfam" id="PF03732"/>
    </source>
</evidence>
<comment type="caution">
    <text evidence="3">The sequence shown here is derived from an EMBL/GenBank/DDBJ whole genome shotgun (WGS) entry which is preliminary data.</text>
</comment>
<accession>A0A8H5HBZ2</accession>
<gene>
    <name evidence="3" type="ORF">D9615_004727</name>
</gene>
<dbReference type="Pfam" id="PF03732">
    <property type="entry name" value="Retrotrans_gag"/>
    <property type="match status" value="1"/>
</dbReference>
<organism evidence="3 4">
    <name type="scientific">Tricholomella constricta</name>
    <dbReference type="NCBI Taxonomy" id="117010"/>
    <lineage>
        <taxon>Eukaryota</taxon>
        <taxon>Fungi</taxon>
        <taxon>Dikarya</taxon>
        <taxon>Basidiomycota</taxon>
        <taxon>Agaricomycotina</taxon>
        <taxon>Agaricomycetes</taxon>
        <taxon>Agaricomycetidae</taxon>
        <taxon>Agaricales</taxon>
        <taxon>Tricholomatineae</taxon>
        <taxon>Lyophyllaceae</taxon>
        <taxon>Tricholomella</taxon>
    </lineage>
</organism>
<keyword evidence="1" id="KW-0472">Membrane</keyword>
<dbReference type="AlphaFoldDB" id="A0A8H5HBZ2"/>
<reference evidence="3 4" key="1">
    <citation type="journal article" date="2020" name="ISME J.">
        <title>Uncovering the hidden diversity of litter-decomposition mechanisms in mushroom-forming fungi.</title>
        <authorList>
            <person name="Floudas D."/>
            <person name="Bentzer J."/>
            <person name="Ahren D."/>
            <person name="Johansson T."/>
            <person name="Persson P."/>
            <person name="Tunlid A."/>
        </authorList>
    </citation>
    <scope>NUCLEOTIDE SEQUENCE [LARGE SCALE GENOMIC DNA]</scope>
    <source>
        <strain evidence="3 4">CBS 661.87</strain>
    </source>
</reference>
<evidence type="ECO:0000313" key="3">
    <source>
        <dbReference type="EMBL" id="KAF5380533.1"/>
    </source>
</evidence>
<proteinExistence type="predicted"/>
<dbReference type="OrthoDB" id="3033280at2759"/>
<dbReference type="InterPro" id="IPR032567">
    <property type="entry name" value="RTL1-rel"/>
</dbReference>
<dbReference type="PANTHER" id="PTHR15503:SF22">
    <property type="entry name" value="TRANSPOSON TY3-I GAG POLYPROTEIN"/>
    <property type="match status" value="1"/>
</dbReference>
<sequence>MIAPTAKVPRSPEQVVVLAVTFTALIILIILITRPTQIYPKPPVDLDRSTNSLLYRLRTKGLLRGDPPEDKNGWDCALQWASLYSTRKYRGNPVDLGEASSLPSFFSSQPSTAMSTPTDSVSVLQNGITSILDAINNLIPVWSTTADNLDSTAQAVTQLATVAHVPKVEIAVSQTTVPLPDEYKGAKEKAAYFVRACNQYFTRIKETQDDVRIATALALMKGDKASKWAENQLEFIQEGHADALVTWKEFCKEFVNHFGDRTPDFTAASKIKLLVMGTKSADEYNTDFNNLKNDTKWNEAALLDRYQSGLDPELLISIYRCDPMPVTLREWQEKAELLDKKAKELKMQAAQGIKPIPIPDWLRYCSRPRRRRR</sequence>
<dbReference type="Proteomes" id="UP000565441">
    <property type="component" value="Unassembled WGS sequence"/>
</dbReference>